<evidence type="ECO:0000256" key="1">
    <source>
        <dbReference type="PIRSR" id="PIRSR613078-2"/>
    </source>
</evidence>
<protein>
    <submittedName>
        <fullName evidence="2">Histidine phosphatase family protein</fullName>
    </submittedName>
</protein>
<dbReference type="PANTHER" id="PTHR47623:SF1">
    <property type="entry name" value="OS09G0287300 PROTEIN"/>
    <property type="match status" value="1"/>
</dbReference>
<name>A0A6I6GGR2_9BACT</name>
<dbReference type="RefSeq" id="WP_157479932.1">
    <property type="nucleotide sequence ID" value="NZ_CP046566.1"/>
</dbReference>
<evidence type="ECO:0000313" key="3">
    <source>
        <dbReference type="Proteomes" id="UP000426027"/>
    </source>
</evidence>
<dbReference type="SUPFAM" id="SSF53254">
    <property type="entry name" value="Phosphoglycerate mutase-like"/>
    <property type="match status" value="1"/>
</dbReference>
<sequence length="163" mass="18633">MKSLLLIRHAKSSWDSPTLQDFDRPLNDRGLKDAPMMAERLLSKKVHIDGWVSSTAKRAFTTAKLFAAAYKVDAQHISTYQALYHAPPMIFEQVIAQLNDDWKTTAIFSHNPGITEFANQLGVARIDNMPTCSVFGVHFLCDHWKDALSSEVRFWLFDYPKNF</sequence>
<dbReference type="Proteomes" id="UP000426027">
    <property type="component" value="Chromosome"/>
</dbReference>
<dbReference type="KEGG" id="fls:GLV81_16965"/>
<accession>A0A6I6GGR2</accession>
<evidence type="ECO:0000313" key="2">
    <source>
        <dbReference type="EMBL" id="QGW29580.1"/>
    </source>
</evidence>
<gene>
    <name evidence="2" type="ORF">GLV81_16965</name>
</gene>
<dbReference type="Gene3D" id="3.40.50.1240">
    <property type="entry name" value="Phosphoglycerate mutase-like"/>
    <property type="match status" value="1"/>
</dbReference>
<organism evidence="2 3">
    <name type="scientific">Phnomibacter ginsenosidimutans</name>
    <dbReference type="NCBI Taxonomy" id="2676868"/>
    <lineage>
        <taxon>Bacteria</taxon>
        <taxon>Pseudomonadati</taxon>
        <taxon>Bacteroidota</taxon>
        <taxon>Chitinophagia</taxon>
        <taxon>Chitinophagales</taxon>
        <taxon>Chitinophagaceae</taxon>
        <taxon>Phnomibacter</taxon>
    </lineage>
</organism>
<keyword evidence="3" id="KW-1185">Reference proteome</keyword>
<feature type="binding site" evidence="1">
    <location>
        <position position="58"/>
    </location>
    <ligand>
        <name>substrate</name>
    </ligand>
</feature>
<proteinExistence type="predicted"/>
<dbReference type="AlphaFoldDB" id="A0A6I6GGR2"/>
<reference evidence="2 3" key="1">
    <citation type="submission" date="2019-11" db="EMBL/GenBank/DDBJ databases">
        <authorList>
            <person name="Im W.T."/>
        </authorList>
    </citation>
    <scope>NUCLEOTIDE SEQUENCE [LARGE SCALE GENOMIC DNA]</scope>
    <source>
        <strain evidence="2 3">SB-02</strain>
    </source>
</reference>
<dbReference type="PANTHER" id="PTHR47623">
    <property type="entry name" value="OS09G0287300 PROTEIN"/>
    <property type="match status" value="1"/>
</dbReference>
<dbReference type="InterPro" id="IPR029033">
    <property type="entry name" value="His_PPase_superfam"/>
</dbReference>
<dbReference type="CDD" id="cd07067">
    <property type="entry name" value="HP_PGM_like"/>
    <property type="match status" value="1"/>
</dbReference>
<dbReference type="InterPro" id="IPR013078">
    <property type="entry name" value="His_Pase_superF_clade-1"/>
</dbReference>
<dbReference type="Pfam" id="PF00300">
    <property type="entry name" value="His_Phos_1"/>
    <property type="match status" value="1"/>
</dbReference>
<dbReference type="EMBL" id="CP046566">
    <property type="protein sequence ID" value="QGW29580.1"/>
    <property type="molecule type" value="Genomic_DNA"/>
</dbReference>